<evidence type="ECO:0000313" key="2">
    <source>
        <dbReference type="Proteomes" id="UP000615755"/>
    </source>
</evidence>
<dbReference type="EMBL" id="AQGV01000011">
    <property type="protein sequence ID" value="MBE0367041.1"/>
    <property type="molecule type" value="Genomic_DNA"/>
</dbReference>
<dbReference type="Proteomes" id="UP000615755">
    <property type="component" value="Unassembled WGS sequence"/>
</dbReference>
<reference evidence="1 2" key="1">
    <citation type="submission" date="2015-03" db="EMBL/GenBank/DDBJ databases">
        <title>Genome sequence of Pseudoalteromonas aurantia.</title>
        <authorList>
            <person name="Xie B.-B."/>
            <person name="Rong J.-C."/>
            <person name="Qin Q.-L."/>
            <person name="Zhang Y.-Z."/>
        </authorList>
    </citation>
    <scope>NUCLEOTIDE SEQUENCE [LARGE SCALE GENOMIC DNA]</scope>
    <source>
        <strain evidence="1 2">208</strain>
    </source>
</reference>
<organism evidence="1 2">
    <name type="scientific">Pseudoalteromonas aurantia 208</name>
    <dbReference type="NCBI Taxonomy" id="1314867"/>
    <lineage>
        <taxon>Bacteria</taxon>
        <taxon>Pseudomonadati</taxon>
        <taxon>Pseudomonadota</taxon>
        <taxon>Gammaproteobacteria</taxon>
        <taxon>Alteromonadales</taxon>
        <taxon>Pseudoalteromonadaceae</taxon>
        <taxon>Pseudoalteromonas</taxon>
    </lineage>
</organism>
<accession>A0ABR9E7W5</accession>
<proteinExistence type="predicted"/>
<evidence type="ECO:0000313" key="1">
    <source>
        <dbReference type="EMBL" id="MBE0367041.1"/>
    </source>
</evidence>
<name>A0ABR9E7W5_9GAMM</name>
<keyword evidence="2" id="KW-1185">Reference proteome</keyword>
<comment type="caution">
    <text evidence="1">The sequence shown here is derived from an EMBL/GenBank/DDBJ whole genome shotgun (WGS) entry which is preliminary data.</text>
</comment>
<gene>
    <name evidence="1" type="ORF">PAUR_a0337</name>
</gene>
<dbReference type="RefSeq" id="WP_192506507.1">
    <property type="nucleotide sequence ID" value="NZ_AQGV01000011.1"/>
</dbReference>
<sequence>MTLSAKELSRVLKAELDKGYDVVRVARVAFQLYQDHGVELTPDLDDKLLQLMAMEEGPEFEFSEDELRTFAEELAG</sequence>
<protein>
    <submittedName>
        <fullName evidence="1">Uncharacterized protein</fullName>
    </submittedName>
</protein>